<keyword evidence="2 6" id="KW-0645">Protease</keyword>
<dbReference type="Gene3D" id="2.40.10.10">
    <property type="entry name" value="Trypsin-like serine proteases"/>
    <property type="match status" value="2"/>
</dbReference>
<dbReference type="SUPFAM" id="SSF50494">
    <property type="entry name" value="Trypsin-like serine proteases"/>
    <property type="match status" value="1"/>
</dbReference>
<evidence type="ECO:0000256" key="6">
    <source>
        <dbReference type="RuleBase" id="RU004296"/>
    </source>
</evidence>
<dbReference type="PRINTS" id="PR00839">
    <property type="entry name" value="V8PROTEASE"/>
</dbReference>
<reference evidence="8" key="1">
    <citation type="submission" date="2019-10" db="EMBL/GenBank/DDBJ databases">
        <title>Draft genome sequece of Microseira wollei NIES-4236.</title>
        <authorList>
            <person name="Yamaguchi H."/>
            <person name="Suzuki S."/>
            <person name="Kawachi M."/>
        </authorList>
    </citation>
    <scope>NUCLEOTIDE SEQUENCE</scope>
    <source>
        <strain evidence="8">NIES-4236</strain>
    </source>
</reference>
<dbReference type="EMBL" id="BLAY01000033">
    <property type="protein sequence ID" value="GET37769.1"/>
    <property type="molecule type" value="Genomic_DNA"/>
</dbReference>
<dbReference type="RefSeq" id="WP_226579804.1">
    <property type="nucleotide sequence ID" value="NZ_BLAY01000033.1"/>
</dbReference>
<evidence type="ECO:0000313" key="8">
    <source>
        <dbReference type="EMBL" id="GET37769.1"/>
    </source>
</evidence>
<gene>
    <name evidence="8" type="ORF">MiSe_25230</name>
</gene>
<dbReference type="Pfam" id="PF13365">
    <property type="entry name" value="Trypsin_2"/>
    <property type="match status" value="1"/>
</dbReference>
<dbReference type="InterPro" id="IPR009003">
    <property type="entry name" value="Peptidase_S1_PA"/>
</dbReference>
<organism evidence="8 9">
    <name type="scientific">Microseira wollei NIES-4236</name>
    <dbReference type="NCBI Taxonomy" id="2530354"/>
    <lineage>
        <taxon>Bacteria</taxon>
        <taxon>Bacillati</taxon>
        <taxon>Cyanobacteriota</taxon>
        <taxon>Cyanophyceae</taxon>
        <taxon>Oscillatoriophycideae</taxon>
        <taxon>Aerosakkonematales</taxon>
        <taxon>Aerosakkonemataceae</taxon>
        <taxon>Microseira</taxon>
    </lineage>
</organism>
<dbReference type="EC" id="3.4.21.-" evidence="6"/>
<dbReference type="GO" id="GO:0006508">
    <property type="term" value="P:proteolysis"/>
    <property type="evidence" value="ECO:0007669"/>
    <property type="project" value="UniProtKB-KW"/>
</dbReference>
<comment type="caution">
    <text evidence="8">The sequence shown here is derived from an EMBL/GenBank/DDBJ whole genome shotgun (WGS) entry which is preliminary data.</text>
</comment>
<dbReference type="PANTHER" id="PTHR14389:SF3">
    <property type="entry name" value="PROTEIN FAM111A-LIKE"/>
    <property type="match status" value="1"/>
</dbReference>
<keyword evidence="3" id="KW-0732">Signal</keyword>
<evidence type="ECO:0000256" key="4">
    <source>
        <dbReference type="ARBA" id="ARBA00022801"/>
    </source>
</evidence>
<dbReference type="Pfam" id="PF19961">
    <property type="entry name" value="EAD8"/>
    <property type="match status" value="1"/>
</dbReference>
<name>A0AAV3XBJ0_9CYAN</name>
<dbReference type="AlphaFoldDB" id="A0AAV3XBJ0"/>
<dbReference type="GO" id="GO:0008236">
    <property type="term" value="F:serine-type peptidase activity"/>
    <property type="evidence" value="ECO:0007669"/>
    <property type="project" value="UniProtKB-KW"/>
</dbReference>
<dbReference type="Proteomes" id="UP001050975">
    <property type="component" value="Unassembled WGS sequence"/>
</dbReference>
<accession>A0AAV3XBJ0</accession>
<keyword evidence="4 6" id="KW-0378">Hydrolase</keyword>
<evidence type="ECO:0000256" key="1">
    <source>
        <dbReference type="ARBA" id="ARBA00008764"/>
    </source>
</evidence>
<feature type="domain" description="Effector-associated" evidence="7">
    <location>
        <begin position="7"/>
        <end position="106"/>
    </location>
</feature>
<evidence type="ECO:0000313" key="9">
    <source>
        <dbReference type="Proteomes" id="UP001050975"/>
    </source>
</evidence>
<evidence type="ECO:0000256" key="5">
    <source>
        <dbReference type="ARBA" id="ARBA00022825"/>
    </source>
</evidence>
<protein>
    <recommendedName>
        <fullName evidence="6">Serine protease</fullName>
        <ecNumber evidence="6">3.4.21.-</ecNumber>
    </recommendedName>
</protein>
<evidence type="ECO:0000256" key="2">
    <source>
        <dbReference type="ARBA" id="ARBA00022670"/>
    </source>
</evidence>
<dbReference type="InterPro" id="IPR043504">
    <property type="entry name" value="Peptidase_S1_PA_chymotrypsin"/>
</dbReference>
<dbReference type="InterPro" id="IPR008256">
    <property type="entry name" value="Peptidase_S1B"/>
</dbReference>
<sequence>MTVQLDQPDFLRLTRIVQNLSGFENVRDRRRLVAGALEGVPQTEVILARLDLDGTPMAVSVEVVRLLSQFGRVAYGKEALGVFLNYIQPFTGDEDSDFILNLFQKYPLDTPASPSRLIDRWRGTDSLADVQEKIIGEDTLRHIYILNLALETEKAVVHLRTPKGMGTGFAIAPDLLMTNHHVIANREQAEQTEYTFNYQLDINGKECPIQTVQALPGGAFYTNDELDYTVVTLKDAPNFGNPLILKSKQMRRDDRVAIIQHPGGHLKKISMQNNFVAYADNKVVQYTTSILPGSSGSPVFDDEFKVVAIHHSGGMLTEPSTQRRYLRNAGTSAIALLNDLKNNAPEIYARLAK</sequence>
<dbReference type="PANTHER" id="PTHR14389">
    <property type="entry name" value="SI:CH1073-475A24.1"/>
    <property type="match status" value="1"/>
</dbReference>
<evidence type="ECO:0000256" key="3">
    <source>
        <dbReference type="ARBA" id="ARBA00022729"/>
    </source>
</evidence>
<keyword evidence="5 6" id="KW-0720">Serine protease</keyword>
<evidence type="ECO:0000259" key="7">
    <source>
        <dbReference type="Pfam" id="PF19961"/>
    </source>
</evidence>
<comment type="similarity">
    <text evidence="1 6">Belongs to the peptidase S1B family.</text>
</comment>
<proteinExistence type="inferred from homology"/>
<dbReference type="InterPro" id="IPR045437">
    <property type="entry name" value="EAD8"/>
</dbReference>
<keyword evidence="9" id="KW-1185">Reference proteome</keyword>